<keyword evidence="2" id="KW-0175">Coiled coil</keyword>
<feature type="compositionally biased region" description="Gly residues" evidence="3">
    <location>
        <begin position="374"/>
        <end position="420"/>
    </location>
</feature>
<proteinExistence type="predicted"/>
<dbReference type="Gene3D" id="2.40.50.100">
    <property type="match status" value="1"/>
</dbReference>
<evidence type="ECO:0000313" key="6">
    <source>
        <dbReference type="EMBL" id="KJL40464.1"/>
    </source>
</evidence>
<dbReference type="Pfam" id="PF25917">
    <property type="entry name" value="BSH_RND"/>
    <property type="match status" value="1"/>
</dbReference>
<dbReference type="STRING" id="400772.RR49_00420"/>
<keyword evidence="7" id="KW-1185">Reference proteome</keyword>
<dbReference type="RefSeq" id="WP_045246283.1">
    <property type="nucleotide sequence ID" value="NZ_JYIY01000053.1"/>
</dbReference>
<evidence type="ECO:0000259" key="5">
    <source>
        <dbReference type="Pfam" id="PF25967"/>
    </source>
</evidence>
<accession>A0A0F0LXV3</accession>
<gene>
    <name evidence="6" type="primary">macA_1</name>
    <name evidence="6" type="ORF">RR49_00420</name>
</gene>
<dbReference type="GO" id="GO:0030313">
    <property type="term" value="C:cell envelope"/>
    <property type="evidence" value="ECO:0007669"/>
    <property type="project" value="UniProtKB-SubCell"/>
</dbReference>
<comment type="subcellular location">
    <subcellularLocation>
        <location evidence="1">Cell envelope</location>
    </subcellularLocation>
</comment>
<feature type="region of interest" description="Disordered" evidence="3">
    <location>
        <begin position="372"/>
        <end position="420"/>
    </location>
</feature>
<dbReference type="Gene3D" id="1.10.287.470">
    <property type="entry name" value="Helix hairpin bin"/>
    <property type="match status" value="1"/>
</dbReference>
<dbReference type="EMBL" id="JYIY01000053">
    <property type="protein sequence ID" value="KJL40464.1"/>
    <property type="molecule type" value="Genomic_DNA"/>
</dbReference>
<dbReference type="Gene3D" id="2.40.420.20">
    <property type="match status" value="1"/>
</dbReference>
<dbReference type="Pfam" id="PF25967">
    <property type="entry name" value="RND-MFP_C"/>
    <property type="match status" value="1"/>
</dbReference>
<comment type="caution">
    <text evidence="6">The sequence shown here is derived from an EMBL/GenBank/DDBJ whole genome shotgun (WGS) entry which is preliminary data.</text>
</comment>
<dbReference type="PATRIC" id="fig|400772.4.peg.451"/>
<evidence type="ECO:0000256" key="2">
    <source>
        <dbReference type="ARBA" id="ARBA00023054"/>
    </source>
</evidence>
<dbReference type="Gene3D" id="2.40.30.170">
    <property type="match status" value="1"/>
</dbReference>
<protein>
    <submittedName>
        <fullName evidence="6">Macrolide export protein MacA</fullName>
    </submittedName>
</protein>
<feature type="region of interest" description="Disordered" evidence="3">
    <location>
        <begin position="184"/>
        <end position="215"/>
    </location>
</feature>
<reference evidence="6 7" key="1">
    <citation type="submission" date="2015-02" db="EMBL/GenBank/DDBJ databases">
        <title>Draft genome sequences of ten Microbacterium spp. with emphasis on heavy metal contaminated environments.</title>
        <authorList>
            <person name="Corretto E."/>
        </authorList>
    </citation>
    <scope>NUCLEOTIDE SEQUENCE [LARGE SCALE GENOMIC DNA]</scope>
    <source>
        <strain evidence="6 7">DSM 18659</strain>
    </source>
</reference>
<dbReference type="InterPro" id="IPR050465">
    <property type="entry name" value="UPF0194_transport"/>
</dbReference>
<dbReference type="SUPFAM" id="SSF111369">
    <property type="entry name" value="HlyD-like secretion proteins"/>
    <property type="match status" value="1"/>
</dbReference>
<dbReference type="PANTHER" id="PTHR32347:SF23">
    <property type="entry name" value="BLL5650 PROTEIN"/>
    <property type="match status" value="1"/>
</dbReference>
<dbReference type="Proteomes" id="UP000033451">
    <property type="component" value="Unassembled WGS sequence"/>
</dbReference>
<evidence type="ECO:0000259" key="4">
    <source>
        <dbReference type="Pfam" id="PF25917"/>
    </source>
</evidence>
<dbReference type="InterPro" id="IPR058625">
    <property type="entry name" value="MdtA-like_BSH"/>
</dbReference>
<sequence>MAKKRAPRSRRWWRRPAVIITIVAVVVVAGAGTAAAVFFLSPKAATQRLVAAAVGTYDQSVSASGTIEPATVANLTFSSSGTVTAVDVQVGQTVTAGQALASIDPTQLQSQVTLAQAELNQAETQQTAAAGGTSAQVAAASAQVASAQAKLQLAQTAVSQATLSSPIAGVVAAVNVSVGAQIGSSGTSSSSSSSSASRTSTSTGTSSTSSTPTSSAAAITVISPTSWVVSTTVSNADLANIKTGMQAQVTPTGATQAIFGTVQSIGVQSTSSTAGVAQFPVTVALTGSPTGLYAGTVASVNIITKELDNVLTVPTAAVRTENGQTVVTVSDNGSQQTVQVTLGQIFGAQTQITNGLAEGQEVVVPVTQSFRTGSGSGGSSIFGGTGGNGGSGRSGGGGGPGTGGSGRTGSGSGSSTSGGN</sequence>
<feature type="domain" description="Multidrug resistance protein MdtA-like C-terminal permuted SH3" evidence="5">
    <location>
        <begin position="309"/>
        <end position="364"/>
    </location>
</feature>
<organism evidence="6 7">
    <name type="scientific">Microbacterium ginsengisoli</name>
    <dbReference type="NCBI Taxonomy" id="400772"/>
    <lineage>
        <taxon>Bacteria</taxon>
        <taxon>Bacillati</taxon>
        <taxon>Actinomycetota</taxon>
        <taxon>Actinomycetes</taxon>
        <taxon>Micrococcales</taxon>
        <taxon>Microbacteriaceae</taxon>
        <taxon>Microbacterium</taxon>
    </lineage>
</organism>
<dbReference type="AlphaFoldDB" id="A0A0F0LXV3"/>
<name>A0A0F0LXV3_9MICO</name>
<dbReference type="PANTHER" id="PTHR32347">
    <property type="entry name" value="EFFLUX SYSTEM COMPONENT YKNX-RELATED"/>
    <property type="match status" value="1"/>
</dbReference>
<evidence type="ECO:0000313" key="7">
    <source>
        <dbReference type="Proteomes" id="UP000033451"/>
    </source>
</evidence>
<evidence type="ECO:0000256" key="3">
    <source>
        <dbReference type="SAM" id="MobiDB-lite"/>
    </source>
</evidence>
<dbReference type="OrthoDB" id="5141338at2"/>
<dbReference type="InterPro" id="IPR058627">
    <property type="entry name" value="MdtA-like_C"/>
</dbReference>
<evidence type="ECO:0000256" key="1">
    <source>
        <dbReference type="ARBA" id="ARBA00004196"/>
    </source>
</evidence>
<feature type="domain" description="Multidrug resistance protein MdtA-like barrel-sandwich hybrid" evidence="4">
    <location>
        <begin position="78"/>
        <end position="187"/>
    </location>
</feature>